<protein>
    <recommendedName>
        <fullName evidence="2">Lipoprotein</fullName>
    </recommendedName>
</protein>
<name>A0A3B1DDZ3_9ZZZZ</name>
<evidence type="ECO:0008006" key="2">
    <source>
        <dbReference type="Google" id="ProtNLM"/>
    </source>
</evidence>
<accession>A0A3B1DDZ3</accession>
<proteinExistence type="predicted"/>
<dbReference type="EMBL" id="UOGK01000410">
    <property type="protein sequence ID" value="VAX40549.1"/>
    <property type="molecule type" value="Genomic_DNA"/>
</dbReference>
<dbReference type="AlphaFoldDB" id="A0A3B1DDZ3"/>
<gene>
    <name evidence="1" type="ORF">MNBD_PLANCTO03-1822</name>
</gene>
<organism evidence="1">
    <name type="scientific">hydrothermal vent metagenome</name>
    <dbReference type="NCBI Taxonomy" id="652676"/>
    <lineage>
        <taxon>unclassified sequences</taxon>
        <taxon>metagenomes</taxon>
        <taxon>ecological metagenomes</taxon>
    </lineage>
</organism>
<evidence type="ECO:0000313" key="1">
    <source>
        <dbReference type="EMBL" id="VAX40549.1"/>
    </source>
</evidence>
<reference evidence="1" key="1">
    <citation type="submission" date="2018-06" db="EMBL/GenBank/DDBJ databases">
        <authorList>
            <person name="Zhirakovskaya E."/>
        </authorList>
    </citation>
    <scope>NUCLEOTIDE SEQUENCE</scope>
</reference>
<dbReference type="PROSITE" id="PS51257">
    <property type="entry name" value="PROKAR_LIPOPROTEIN"/>
    <property type="match status" value="1"/>
</dbReference>
<sequence>MRQSLWHSLCVLGVLSACVGLAGCVADEPKRPQLKPPADLRPDLLMIAVYPLLDDDNNGYPDTIPMVVYLWDDRYPLPLWADGSIHFSLTSETGQTIAEWDVPADVVAASRRRDQVGAAHHMTLDIRDATSDVLPLTNARLSGEFIGTDGTRAETKRLLGIQIGS</sequence>